<proteinExistence type="inferred from homology"/>
<sequence length="404" mass="41916">MTGENEMKSAGSTEIVFLAAKRTPFGTFGGTLKGLSATDLAVHAAKAALKQSGVPAEDVGHVVVGNVCQTSADAIYIARHVGLRAGLPETVPAVTVNRLCGSGFEALVQGAMMLLTGQHEVILAGGAESMSQAPHVIRGARWGIPLGKGELEDSLWSALTDSFTGMPMAMTAEKLAVEHSISQGDVDEYSVLSQKRWAAADEAGRFDAELAAMELPARKGQTVTFAKDEHARPETTVEGLAKLPKVFKKDGVIHAGAASGICDGAAMLVMATREYAERKGLKILGRLVNWGVSGCDPTVMGIGPVPAIRDALRRTGTEISQYDLFEVNEAFAPQYLAVEKVLGLPREKTNVDGGAIALGHPLGASGARIIGHLLYALAARGGGKAIGSACIGGGQGLAVVVQVD</sequence>
<protein>
    <submittedName>
        <fullName evidence="8">3-ketoacyl-CoA thiolase</fullName>
    </submittedName>
</protein>
<dbReference type="PIRSF" id="PIRSF000429">
    <property type="entry name" value="Ac-CoA_Ac_transf"/>
    <property type="match status" value="1"/>
</dbReference>
<dbReference type="PATRIC" id="fig|1391653.3.peg.1968"/>
<comment type="similarity">
    <text evidence="1 5">Belongs to the thiolase-like superfamily. Thiolase family.</text>
</comment>
<dbReference type="InterPro" id="IPR002155">
    <property type="entry name" value="Thiolase"/>
</dbReference>
<name>A0A0K1PD72_9BACT</name>
<evidence type="ECO:0000256" key="5">
    <source>
        <dbReference type="RuleBase" id="RU003557"/>
    </source>
</evidence>
<evidence type="ECO:0000313" key="8">
    <source>
        <dbReference type="EMBL" id="AKU91493.1"/>
    </source>
</evidence>
<dbReference type="InterPro" id="IPR020616">
    <property type="entry name" value="Thiolase_N"/>
</dbReference>
<evidence type="ECO:0000256" key="4">
    <source>
        <dbReference type="PIRSR" id="PIRSR000429-1"/>
    </source>
</evidence>
<keyword evidence="3 5" id="KW-0012">Acyltransferase</keyword>
<accession>A0A0K1PD72</accession>
<dbReference type="Pfam" id="PF00108">
    <property type="entry name" value="Thiolase_N"/>
    <property type="match status" value="1"/>
</dbReference>
<dbReference type="Proteomes" id="UP000055590">
    <property type="component" value="Chromosome"/>
</dbReference>
<keyword evidence="9" id="KW-1185">Reference proteome</keyword>
<feature type="domain" description="Thiolase N-terminal" evidence="6">
    <location>
        <begin position="16"/>
        <end position="273"/>
    </location>
</feature>
<dbReference type="InterPro" id="IPR020610">
    <property type="entry name" value="Thiolase_AS"/>
</dbReference>
<feature type="active site" description="Acyl-thioester intermediate" evidence="4">
    <location>
        <position position="100"/>
    </location>
</feature>
<dbReference type="InterPro" id="IPR020613">
    <property type="entry name" value="Thiolase_CS"/>
</dbReference>
<evidence type="ECO:0000259" key="7">
    <source>
        <dbReference type="Pfam" id="PF02803"/>
    </source>
</evidence>
<dbReference type="PROSITE" id="PS00737">
    <property type="entry name" value="THIOLASE_2"/>
    <property type="match status" value="1"/>
</dbReference>
<evidence type="ECO:0000256" key="1">
    <source>
        <dbReference type="ARBA" id="ARBA00010982"/>
    </source>
</evidence>
<feature type="active site" description="Proton acceptor" evidence="4">
    <location>
        <position position="360"/>
    </location>
</feature>
<gene>
    <name evidence="8" type="ORF">AKJ08_1880</name>
</gene>
<feature type="domain" description="Thiolase C-terminal" evidence="7">
    <location>
        <begin position="281"/>
        <end position="402"/>
    </location>
</feature>
<reference evidence="8 9" key="1">
    <citation type="submission" date="2015-08" db="EMBL/GenBank/DDBJ databases">
        <authorList>
            <person name="Babu N.S."/>
            <person name="Beckwith C.J."/>
            <person name="Beseler K.G."/>
            <person name="Brison A."/>
            <person name="Carone J.V."/>
            <person name="Caskin T.P."/>
            <person name="Diamond M."/>
            <person name="Durham M.E."/>
            <person name="Foxe J.M."/>
            <person name="Go M."/>
            <person name="Henderson B.A."/>
            <person name="Jones I.B."/>
            <person name="McGettigan J.A."/>
            <person name="Micheletti S.J."/>
            <person name="Nasrallah M.E."/>
            <person name="Ortiz D."/>
            <person name="Piller C.R."/>
            <person name="Privatt S.R."/>
            <person name="Schneider S.L."/>
            <person name="Sharp S."/>
            <person name="Smith T.C."/>
            <person name="Stanton J.D."/>
            <person name="Ullery H.E."/>
            <person name="Wilson R.J."/>
            <person name="Serrano M.G."/>
            <person name="Buck G."/>
            <person name="Lee V."/>
            <person name="Wang Y."/>
            <person name="Carvalho R."/>
            <person name="Voegtly L."/>
            <person name="Shi R."/>
            <person name="Duckworth R."/>
            <person name="Johnson A."/>
            <person name="Loviza R."/>
            <person name="Walstead R."/>
            <person name="Shah Z."/>
            <person name="Kiflezghi M."/>
            <person name="Wade K."/>
            <person name="Ball S.L."/>
            <person name="Bradley K.W."/>
            <person name="Asai D.J."/>
            <person name="Bowman C.A."/>
            <person name="Russell D.A."/>
            <person name="Pope W.H."/>
            <person name="Jacobs-Sera D."/>
            <person name="Hendrix R.W."/>
            <person name="Hatfull G.F."/>
        </authorList>
    </citation>
    <scope>NUCLEOTIDE SEQUENCE [LARGE SCALE GENOMIC DNA]</scope>
    <source>
        <strain evidence="8 9">DSM 27710</strain>
    </source>
</reference>
<dbReference type="KEGG" id="vin:AKJ08_1880"/>
<dbReference type="GO" id="GO:0003985">
    <property type="term" value="F:acetyl-CoA C-acetyltransferase activity"/>
    <property type="evidence" value="ECO:0007669"/>
    <property type="project" value="TreeGrafter"/>
</dbReference>
<dbReference type="CDD" id="cd00751">
    <property type="entry name" value="thiolase"/>
    <property type="match status" value="1"/>
</dbReference>
<evidence type="ECO:0000259" key="6">
    <source>
        <dbReference type="Pfam" id="PF00108"/>
    </source>
</evidence>
<dbReference type="PROSITE" id="PS00099">
    <property type="entry name" value="THIOLASE_3"/>
    <property type="match status" value="1"/>
</dbReference>
<evidence type="ECO:0000313" key="9">
    <source>
        <dbReference type="Proteomes" id="UP000055590"/>
    </source>
</evidence>
<evidence type="ECO:0000256" key="2">
    <source>
        <dbReference type="ARBA" id="ARBA00022679"/>
    </source>
</evidence>
<dbReference type="SUPFAM" id="SSF53901">
    <property type="entry name" value="Thiolase-like"/>
    <property type="match status" value="2"/>
</dbReference>
<dbReference type="FunFam" id="3.40.47.10:FF:000010">
    <property type="entry name" value="Acetyl-CoA acetyltransferase (Thiolase)"/>
    <property type="match status" value="1"/>
</dbReference>
<dbReference type="PANTHER" id="PTHR18919">
    <property type="entry name" value="ACETYL-COA C-ACYLTRANSFERASE"/>
    <property type="match status" value="1"/>
</dbReference>
<dbReference type="PROSITE" id="PS00098">
    <property type="entry name" value="THIOLASE_1"/>
    <property type="match status" value="1"/>
</dbReference>
<dbReference type="NCBIfam" id="TIGR01930">
    <property type="entry name" value="AcCoA-C-Actrans"/>
    <property type="match status" value="1"/>
</dbReference>
<dbReference type="InterPro" id="IPR020615">
    <property type="entry name" value="Thiolase_acyl_enz_int_AS"/>
</dbReference>
<feature type="active site" description="Proton acceptor" evidence="4">
    <location>
        <position position="390"/>
    </location>
</feature>
<organism evidence="8 9">
    <name type="scientific">Vulgatibacter incomptus</name>
    <dbReference type="NCBI Taxonomy" id="1391653"/>
    <lineage>
        <taxon>Bacteria</taxon>
        <taxon>Pseudomonadati</taxon>
        <taxon>Myxococcota</taxon>
        <taxon>Myxococcia</taxon>
        <taxon>Myxococcales</taxon>
        <taxon>Cystobacterineae</taxon>
        <taxon>Vulgatibacteraceae</taxon>
        <taxon>Vulgatibacter</taxon>
    </lineage>
</organism>
<dbReference type="Pfam" id="PF02803">
    <property type="entry name" value="Thiolase_C"/>
    <property type="match status" value="1"/>
</dbReference>
<dbReference type="Gene3D" id="3.40.47.10">
    <property type="match status" value="2"/>
</dbReference>
<keyword evidence="2 5" id="KW-0808">Transferase</keyword>
<dbReference type="PANTHER" id="PTHR18919:SF107">
    <property type="entry name" value="ACETYL-COA ACETYLTRANSFERASE, CYTOSOLIC"/>
    <property type="match status" value="1"/>
</dbReference>
<dbReference type="EMBL" id="CP012332">
    <property type="protein sequence ID" value="AKU91493.1"/>
    <property type="molecule type" value="Genomic_DNA"/>
</dbReference>
<dbReference type="AlphaFoldDB" id="A0A0K1PD72"/>
<evidence type="ECO:0000256" key="3">
    <source>
        <dbReference type="ARBA" id="ARBA00023315"/>
    </source>
</evidence>
<dbReference type="InterPro" id="IPR020617">
    <property type="entry name" value="Thiolase_C"/>
</dbReference>
<dbReference type="STRING" id="1391653.AKJ08_1880"/>
<dbReference type="GO" id="GO:0006635">
    <property type="term" value="P:fatty acid beta-oxidation"/>
    <property type="evidence" value="ECO:0007669"/>
    <property type="project" value="TreeGrafter"/>
</dbReference>
<dbReference type="InterPro" id="IPR016039">
    <property type="entry name" value="Thiolase-like"/>
</dbReference>